<keyword evidence="6" id="KW-1185">Reference proteome</keyword>
<accession>A0AAZ3S426</accession>
<organism evidence="5 6">
    <name type="scientific">Oncorhynchus tshawytscha</name>
    <name type="common">Chinook salmon</name>
    <name type="synonym">Salmo tshawytscha</name>
    <dbReference type="NCBI Taxonomy" id="74940"/>
    <lineage>
        <taxon>Eukaryota</taxon>
        <taxon>Metazoa</taxon>
        <taxon>Chordata</taxon>
        <taxon>Craniata</taxon>
        <taxon>Vertebrata</taxon>
        <taxon>Euteleostomi</taxon>
        <taxon>Actinopterygii</taxon>
        <taxon>Neopterygii</taxon>
        <taxon>Teleostei</taxon>
        <taxon>Protacanthopterygii</taxon>
        <taxon>Salmoniformes</taxon>
        <taxon>Salmonidae</taxon>
        <taxon>Salmoninae</taxon>
        <taxon>Oncorhynchus</taxon>
    </lineage>
</organism>
<dbReference type="AlphaFoldDB" id="A0AAZ3S426"/>
<comment type="subcellular location">
    <subcellularLocation>
        <location evidence="1">Secreted</location>
    </subcellularLocation>
</comment>
<dbReference type="Pfam" id="PF15240">
    <property type="entry name" value="Pro-rich"/>
    <property type="match status" value="1"/>
</dbReference>
<evidence type="ECO:0000256" key="2">
    <source>
        <dbReference type="ARBA" id="ARBA00022525"/>
    </source>
</evidence>
<evidence type="ECO:0000256" key="3">
    <source>
        <dbReference type="ARBA" id="ARBA00022729"/>
    </source>
</evidence>
<proteinExistence type="predicted"/>
<protein>
    <submittedName>
        <fullName evidence="5">Uncharacterized protein</fullName>
    </submittedName>
</protein>
<dbReference type="Proteomes" id="UP000694402">
    <property type="component" value="Unassembled WGS sequence"/>
</dbReference>
<sequence>MLYLRKTVGEKALSSSMEKSKGGYDQGPPQRGGYDQGPPQRGGYDQGPPQRGGYDQGPPQRGGYDQGPPQRGGYDQGPPQRGGYQAGGSDIQQSQPCTQACEGAMPSQDKAFPLPMAWWNRGLLQM</sequence>
<reference evidence="5" key="2">
    <citation type="submission" date="2025-08" db="UniProtKB">
        <authorList>
            <consortium name="Ensembl"/>
        </authorList>
    </citation>
    <scope>IDENTIFICATION</scope>
</reference>
<keyword evidence="2" id="KW-0964">Secreted</keyword>
<keyword evidence="3" id="KW-0732">Signal</keyword>
<reference evidence="6" key="1">
    <citation type="journal article" date="2018" name="PLoS ONE">
        <title>Chinook salmon (Oncorhynchus tshawytscha) genome and transcriptome.</title>
        <authorList>
            <person name="Christensen K.A."/>
            <person name="Leong J.S."/>
            <person name="Sakhrani D."/>
            <person name="Biagi C.A."/>
            <person name="Minkley D.R."/>
            <person name="Withler R.E."/>
            <person name="Rondeau E.B."/>
            <person name="Koop B.F."/>
            <person name="Devlin R.H."/>
        </authorList>
    </citation>
    <scope>NUCLEOTIDE SEQUENCE [LARGE SCALE GENOMIC DNA]</scope>
</reference>
<dbReference type="GO" id="GO:0005576">
    <property type="term" value="C:extracellular region"/>
    <property type="evidence" value="ECO:0007669"/>
    <property type="project" value="UniProtKB-SubCell"/>
</dbReference>
<name>A0AAZ3S426_ONCTS</name>
<dbReference type="GeneTree" id="ENSGT01120000276357"/>
<reference evidence="5" key="3">
    <citation type="submission" date="2025-09" db="UniProtKB">
        <authorList>
            <consortium name="Ensembl"/>
        </authorList>
    </citation>
    <scope>IDENTIFICATION</scope>
</reference>
<evidence type="ECO:0000313" key="6">
    <source>
        <dbReference type="Proteomes" id="UP000694402"/>
    </source>
</evidence>
<evidence type="ECO:0000256" key="4">
    <source>
        <dbReference type="SAM" id="MobiDB-lite"/>
    </source>
</evidence>
<feature type="region of interest" description="Disordered" evidence="4">
    <location>
        <begin position="1"/>
        <end position="95"/>
    </location>
</feature>
<evidence type="ECO:0000313" key="5">
    <source>
        <dbReference type="Ensembl" id="ENSOTSP00005147870.1"/>
    </source>
</evidence>
<evidence type="ECO:0000256" key="1">
    <source>
        <dbReference type="ARBA" id="ARBA00004613"/>
    </source>
</evidence>
<dbReference type="InterPro" id="IPR026086">
    <property type="entry name" value="Pro-rich"/>
</dbReference>
<dbReference type="Ensembl" id="ENSOTST00005181027.1">
    <property type="protein sequence ID" value="ENSOTSP00005147870.1"/>
    <property type="gene ID" value="ENSOTSG00005070738.1"/>
</dbReference>